<proteinExistence type="predicted"/>
<dbReference type="InParanoid" id="F0YMX0"/>
<dbReference type="RefSeq" id="XP_009041756.1">
    <property type="nucleotide sequence ID" value="XM_009043508.1"/>
</dbReference>
<dbReference type="GeneID" id="20226501"/>
<keyword evidence="2" id="KW-0732">Signal</keyword>
<dbReference type="Proteomes" id="UP000002729">
    <property type="component" value="Unassembled WGS sequence"/>
</dbReference>
<name>F0YMX0_AURAN</name>
<evidence type="ECO:0000313" key="4">
    <source>
        <dbReference type="EMBL" id="EGB03541.1"/>
    </source>
</evidence>
<feature type="domain" description="VWFA" evidence="3">
    <location>
        <begin position="28"/>
        <end position="231"/>
    </location>
</feature>
<dbReference type="SUPFAM" id="SSF53300">
    <property type="entry name" value="vWA-like"/>
    <property type="match status" value="1"/>
</dbReference>
<reference evidence="4 5" key="1">
    <citation type="journal article" date="2011" name="Proc. Natl. Acad. Sci. U.S.A.">
        <title>Niche of harmful alga Aureococcus anophagefferens revealed through ecogenomics.</title>
        <authorList>
            <person name="Gobler C.J."/>
            <person name="Berry D.L."/>
            <person name="Dyhrman S.T."/>
            <person name="Wilhelm S.W."/>
            <person name="Salamov A."/>
            <person name="Lobanov A.V."/>
            <person name="Zhang Y."/>
            <person name="Collier J.L."/>
            <person name="Wurch L.L."/>
            <person name="Kustka A.B."/>
            <person name="Dill B.D."/>
            <person name="Shah M."/>
            <person name="VerBerkmoes N.C."/>
            <person name="Kuo A."/>
            <person name="Terry A."/>
            <person name="Pangilinan J."/>
            <person name="Lindquist E.A."/>
            <person name="Lucas S."/>
            <person name="Paulsen I.T."/>
            <person name="Hattenrath-Lehmann T.K."/>
            <person name="Talmage S.C."/>
            <person name="Walker E.A."/>
            <person name="Koch F."/>
            <person name="Burson A.M."/>
            <person name="Marcoval M.A."/>
            <person name="Tang Y.Z."/>
            <person name="Lecleir G.R."/>
            <person name="Coyne K.J."/>
            <person name="Berg G.M."/>
            <person name="Bertrand E.M."/>
            <person name="Saito M.A."/>
            <person name="Gladyshev V.N."/>
            <person name="Grigoriev I.V."/>
        </authorList>
    </citation>
    <scope>NUCLEOTIDE SEQUENCE [LARGE SCALE GENOMIC DNA]</scope>
    <source>
        <strain evidence="5">CCMP 1984</strain>
    </source>
</reference>
<protein>
    <recommendedName>
        <fullName evidence="3">VWFA domain-containing protein</fullName>
    </recommendedName>
</protein>
<evidence type="ECO:0000313" key="5">
    <source>
        <dbReference type="Proteomes" id="UP000002729"/>
    </source>
</evidence>
<accession>F0YMX0</accession>
<feature type="region of interest" description="Disordered" evidence="1">
    <location>
        <begin position="337"/>
        <end position="378"/>
    </location>
</feature>
<keyword evidence="5" id="KW-1185">Reference proteome</keyword>
<dbReference type="EMBL" id="GL833168">
    <property type="protein sequence ID" value="EGB03541.1"/>
    <property type="molecule type" value="Genomic_DNA"/>
</dbReference>
<organism evidence="5">
    <name type="scientific">Aureococcus anophagefferens</name>
    <name type="common">Harmful bloom alga</name>
    <dbReference type="NCBI Taxonomy" id="44056"/>
    <lineage>
        <taxon>Eukaryota</taxon>
        <taxon>Sar</taxon>
        <taxon>Stramenopiles</taxon>
        <taxon>Ochrophyta</taxon>
        <taxon>Pelagophyceae</taxon>
        <taxon>Pelagomonadales</taxon>
        <taxon>Pelagomonadaceae</taxon>
        <taxon>Aureococcus</taxon>
    </lineage>
</organism>
<evidence type="ECO:0000256" key="1">
    <source>
        <dbReference type="SAM" id="MobiDB-lite"/>
    </source>
</evidence>
<dbReference type="PROSITE" id="PS50234">
    <property type="entry name" value="VWFA"/>
    <property type="match status" value="1"/>
</dbReference>
<evidence type="ECO:0000256" key="2">
    <source>
        <dbReference type="SAM" id="SignalP"/>
    </source>
</evidence>
<feature type="compositionally biased region" description="Pro residues" evidence="1">
    <location>
        <begin position="346"/>
        <end position="372"/>
    </location>
</feature>
<dbReference type="CDD" id="cd00198">
    <property type="entry name" value="vWFA"/>
    <property type="match status" value="1"/>
</dbReference>
<dbReference type="KEGG" id="aaf:AURANDRAFT_67928"/>
<gene>
    <name evidence="4" type="ORF">AURANDRAFT_67928</name>
</gene>
<evidence type="ECO:0000259" key="3">
    <source>
        <dbReference type="PROSITE" id="PS50234"/>
    </source>
</evidence>
<sequence length="411" mass="42741">MAPAPWRVALAVAAAALRPARADECAGDFVVVLDRSNSIGNKWWNHRNDGEGVIDFLESLVAALDPCDGADAGCAATTRVGMVVFPAYDGGDYEDDWSGGAKIVQGLTTDPDVYTGSNGILTNVGTGKNACDSDPNANSADSVMSWPCGGWAWTPTWLGLEAAYDELFVNSYDPSSIKTVILVTDGLPSNNAAVGSKFERPVHLTLEAATKLKDKIATESASGRVFGVGVGGNYEDIGTSPCEPFCDHYKGEGLFMGNYAYGTTYSGEVTIEGFDGSDAYCGSAPACYPECTESQHNAASNKEGCGTYTASATHDSLVTGDTVSEKYENIVSLSSSADLIDNVDPTPNPTPQPTPQPTPNPTPNPTPAPTPAPTVATGDFGGTCLGDFVDYDFSIGGISQNNLGGVQGDCN</sequence>
<dbReference type="InterPro" id="IPR036465">
    <property type="entry name" value="vWFA_dom_sf"/>
</dbReference>
<feature type="signal peptide" evidence="2">
    <location>
        <begin position="1"/>
        <end position="22"/>
    </location>
</feature>
<dbReference type="Gene3D" id="3.40.50.410">
    <property type="entry name" value="von Willebrand factor, type A domain"/>
    <property type="match status" value="1"/>
</dbReference>
<dbReference type="AlphaFoldDB" id="F0YMX0"/>
<feature type="chain" id="PRO_5003264795" description="VWFA domain-containing protein" evidence="2">
    <location>
        <begin position="23"/>
        <end position="411"/>
    </location>
</feature>
<dbReference type="InterPro" id="IPR002035">
    <property type="entry name" value="VWF_A"/>
</dbReference>